<reference evidence="2" key="1">
    <citation type="submission" date="2021-05" db="EMBL/GenBank/DDBJ databases">
        <title>Comparative genomics of three Colletotrichum scovillei strains and genetic complementation revealed genes involved fungal growth and virulence on chili pepper.</title>
        <authorList>
            <person name="Hsieh D.-K."/>
            <person name="Chuang S.-C."/>
            <person name="Chen C.-Y."/>
            <person name="Chao Y.-T."/>
            <person name="Lu M.-Y.J."/>
            <person name="Lee M.-H."/>
            <person name="Shih M.-C."/>
        </authorList>
    </citation>
    <scope>NUCLEOTIDE SEQUENCE</scope>
    <source>
        <strain evidence="2">Coll-153</strain>
    </source>
</reference>
<dbReference type="AlphaFoldDB" id="A0A9P7RJI6"/>
<dbReference type="Proteomes" id="UP000699042">
    <property type="component" value="Unassembled WGS sequence"/>
</dbReference>
<sequence length="197" mass="21468">MDLSLRLSLRPESRDWRMASLTHCRVRGKKMETTTRMKGRSKEGPRGSRGAMGADLSLKEDVATSTSSQRLYNTPSTSGVHFIALLTFPSAVLNSPHVQNSSINPCASAYKLGKRYSSSAGPNNLTIPPLPTSSSGCGSGLNSIKTDNLIISVKHREQARNASAIRRSSRRTDQWIPTFSIPGFVVQSESHAPSRVR</sequence>
<dbReference type="EMBL" id="JAESDN010000001">
    <property type="protein sequence ID" value="KAG7059242.1"/>
    <property type="molecule type" value="Genomic_DNA"/>
</dbReference>
<feature type="region of interest" description="Disordered" evidence="1">
    <location>
        <begin position="30"/>
        <end position="56"/>
    </location>
</feature>
<comment type="caution">
    <text evidence="2">The sequence shown here is derived from an EMBL/GenBank/DDBJ whole genome shotgun (WGS) entry which is preliminary data.</text>
</comment>
<feature type="compositionally biased region" description="Basic and acidic residues" evidence="1">
    <location>
        <begin position="30"/>
        <end position="46"/>
    </location>
</feature>
<protein>
    <submittedName>
        <fullName evidence="2">Uncharacterized protein</fullName>
    </submittedName>
</protein>
<name>A0A9P7RJI6_9PEZI</name>
<organism evidence="2 3">
    <name type="scientific">Colletotrichum scovillei</name>
    <dbReference type="NCBI Taxonomy" id="1209932"/>
    <lineage>
        <taxon>Eukaryota</taxon>
        <taxon>Fungi</taxon>
        <taxon>Dikarya</taxon>
        <taxon>Ascomycota</taxon>
        <taxon>Pezizomycotina</taxon>
        <taxon>Sordariomycetes</taxon>
        <taxon>Hypocreomycetidae</taxon>
        <taxon>Glomerellales</taxon>
        <taxon>Glomerellaceae</taxon>
        <taxon>Colletotrichum</taxon>
        <taxon>Colletotrichum acutatum species complex</taxon>
    </lineage>
</organism>
<proteinExistence type="predicted"/>
<gene>
    <name evidence="2" type="ORF">JMJ77_006608</name>
</gene>
<evidence type="ECO:0000313" key="2">
    <source>
        <dbReference type="EMBL" id="KAG7059242.1"/>
    </source>
</evidence>
<keyword evidence="3" id="KW-1185">Reference proteome</keyword>
<evidence type="ECO:0000313" key="3">
    <source>
        <dbReference type="Proteomes" id="UP000699042"/>
    </source>
</evidence>
<evidence type="ECO:0000256" key="1">
    <source>
        <dbReference type="SAM" id="MobiDB-lite"/>
    </source>
</evidence>
<accession>A0A9P7RJI6</accession>